<dbReference type="OrthoDB" id="3270723at2759"/>
<evidence type="ECO:0000256" key="1">
    <source>
        <dbReference type="SAM" id="MobiDB-lite"/>
    </source>
</evidence>
<evidence type="ECO:0000313" key="3">
    <source>
        <dbReference type="Proteomes" id="UP000053820"/>
    </source>
</evidence>
<feature type="compositionally biased region" description="Polar residues" evidence="1">
    <location>
        <begin position="91"/>
        <end position="112"/>
    </location>
</feature>
<reference evidence="2 3" key="1">
    <citation type="submission" date="2014-04" db="EMBL/GenBank/DDBJ databases">
        <title>Evolutionary Origins and Diversification of the Mycorrhizal Mutualists.</title>
        <authorList>
            <consortium name="DOE Joint Genome Institute"/>
            <consortium name="Mycorrhizal Genomics Consortium"/>
            <person name="Kohler A."/>
            <person name="Kuo A."/>
            <person name="Nagy L.G."/>
            <person name="Floudas D."/>
            <person name="Copeland A."/>
            <person name="Barry K.W."/>
            <person name="Cichocki N."/>
            <person name="Veneault-Fourrey C."/>
            <person name="LaButti K."/>
            <person name="Lindquist E.A."/>
            <person name="Lipzen A."/>
            <person name="Lundell T."/>
            <person name="Morin E."/>
            <person name="Murat C."/>
            <person name="Riley R."/>
            <person name="Ohm R."/>
            <person name="Sun H."/>
            <person name="Tunlid A."/>
            <person name="Henrissat B."/>
            <person name="Grigoriev I.V."/>
            <person name="Hibbett D.S."/>
            <person name="Martin F."/>
        </authorList>
    </citation>
    <scope>NUCLEOTIDE SEQUENCE [LARGE SCALE GENOMIC DNA]</scope>
    <source>
        <strain evidence="2 3">MD-312</strain>
    </source>
</reference>
<sequence>MDVAANWQRQQQQQQLTTATHTRQSHHPQREVHTTHRFPSTHRHSPSQQHLAGPSQHHHPVTLANDLSQDSRDPQMRAHVENSVAGFPDLGNTSTGQSHALNLDGSPSWNSAMTQMQMPEFDHFYQAHQDQLQGRLPPLDSSHQHLPSHSSIEHHSQASHYSQELSRQQLQQLRQQQHRLDQAQARRHSGEGEYLQHLGATFHPHQQHQQPQHTYFPLTEEPSQLHPYQTHHGVHDPSHPQLPSPPPLDPSTYTQTRHPLPQMQRPHLHYLDEESPNMKYDPPSLLHTPPLHLE</sequence>
<feature type="compositionally biased region" description="Basic and acidic residues" evidence="1">
    <location>
        <begin position="69"/>
        <end position="80"/>
    </location>
</feature>
<organism evidence="2 3">
    <name type="scientific">Hydnomerulius pinastri MD-312</name>
    <dbReference type="NCBI Taxonomy" id="994086"/>
    <lineage>
        <taxon>Eukaryota</taxon>
        <taxon>Fungi</taxon>
        <taxon>Dikarya</taxon>
        <taxon>Basidiomycota</taxon>
        <taxon>Agaricomycotina</taxon>
        <taxon>Agaricomycetes</taxon>
        <taxon>Agaricomycetidae</taxon>
        <taxon>Boletales</taxon>
        <taxon>Boletales incertae sedis</taxon>
        <taxon>Leucogyrophana</taxon>
    </lineage>
</organism>
<name>A0A0C9VYJ9_9AGAM</name>
<accession>A0A0C9VYJ9</accession>
<feature type="compositionally biased region" description="Low complexity" evidence="1">
    <location>
        <begin position="8"/>
        <end position="22"/>
    </location>
</feature>
<feature type="compositionally biased region" description="Pro residues" evidence="1">
    <location>
        <begin position="240"/>
        <end position="249"/>
    </location>
</feature>
<gene>
    <name evidence="2" type="ORF">HYDPIDRAFT_92514</name>
</gene>
<feature type="region of interest" description="Disordered" evidence="1">
    <location>
        <begin position="1"/>
        <end position="112"/>
    </location>
</feature>
<feature type="region of interest" description="Disordered" evidence="1">
    <location>
        <begin position="273"/>
        <end position="294"/>
    </location>
</feature>
<keyword evidence="3" id="KW-1185">Reference proteome</keyword>
<evidence type="ECO:0000313" key="2">
    <source>
        <dbReference type="EMBL" id="KIJ63440.1"/>
    </source>
</evidence>
<feature type="region of interest" description="Disordered" evidence="1">
    <location>
        <begin position="134"/>
        <end position="190"/>
    </location>
</feature>
<dbReference type="EMBL" id="KN839851">
    <property type="protein sequence ID" value="KIJ63440.1"/>
    <property type="molecule type" value="Genomic_DNA"/>
</dbReference>
<proteinExistence type="predicted"/>
<feature type="compositionally biased region" description="Basic residues" evidence="1">
    <location>
        <begin position="35"/>
        <end position="45"/>
    </location>
</feature>
<feature type="compositionally biased region" description="Low complexity" evidence="1">
    <location>
        <begin position="282"/>
        <end position="294"/>
    </location>
</feature>
<dbReference type="Proteomes" id="UP000053820">
    <property type="component" value="Unassembled WGS sequence"/>
</dbReference>
<dbReference type="AlphaFoldDB" id="A0A0C9VYJ9"/>
<feature type="region of interest" description="Disordered" evidence="1">
    <location>
        <begin position="224"/>
        <end position="259"/>
    </location>
</feature>
<protein>
    <submittedName>
        <fullName evidence="2">Uncharacterized protein</fullName>
    </submittedName>
</protein>
<dbReference type="HOGENOM" id="CLU_946843_0_0_1"/>